<dbReference type="Gene3D" id="3.40.50.1220">
    <property type="entry name" value="TPP-binding domain"/>
    <property type="match status" value="1"/>
</dbReference>
<dbReference type="CDD" id="cd07037">
    <property type="entry name" value="TPP_PYR_MenD"/>
    <property type="match status" value="1"/>
</dbReference>
<keyword evidence="6" id="KW-0474">Menaquinone biosynthesis</keyword>
<evidence type="ECO:0000256" key="3">
    <source>
        <dbReference type="ARBA" id="ARBA00022842"/>
    </source>
</evidence>
<dbReference type="Proteomes" id="UP001172083">
    <property type="component" value="Unassembled WGS sequence"/>
</dbReference>
<comment type="similarity">
    <text evidence="6">Belongs to the TPP enzyme family. MenD subfamily.</text>
</comment>
<dbReference type="RefSeq" id="WP_346759484.1">
    <property type="nucleotide sequence ID" value="NZ_JAUJEB010000004.1"/>
</dbReference>
<evidence type="ECO:0000256" key="5">
    <source>
        <dbReference type="ARBA" id="ARBA00023211"/>
    </source>
</evidence>
<protein>
    <recommendedName>
        <fullName evidence="6">2-succinyl-5-enolpyruvyl-6-hydroxy-3-cyclohexene-1-carboxylate synthase</fullName>
        <shortName evidence="6">SEPHCHC synthase</shortName>
        <ecNumber evidence="6">2.2.1.9</ecNumber>
    </recommendedName>
    <alternativeName>
        <fullName evidence="6">Menaquinone biosynthesis protein MenD</fullName>
    </alternativeName>
</protein>
<evidence type="ECO:0000259" key="8">
    <source>
        <dbReference type="Pfam" id="PF16582"/>
    </source>
</evidence>
<evidence type="ECO:0000256" key="4">
    <source>
        <dbReference type="ARBA" id="ARBA00023052"/>
    </source>
</evidence>
<dbReference type="PIRSF" id="PIRSF004983">
    <property type="entry name" value="MenD"/>
    <property type="match status" value="1"/>
</dbReference>
<comment type="cofactor">
    <cofactor evidence="6">
        <name>Mg(2+)</name>
        <dbReference type="ChEBI" id="CHEBI:18420"/>
    </cofactor>
    <cofactor evidence="6">
        <name>Mn(2+)</name>
        <dbReference type="ChEBI" id="CHEBI:29035"/>
    </cofactor>
</comment>
<proteinExistence type="inferred from homology"/>
<evidence type="ECO:0000313" key="9">
    <source>
        <dbReference type="EMBL" id="MDN5214149.1"/>
    </source>
</evidence>
<comment type="subunit">
    <text evidence="6">Homodimer.</text>
</comment>
<dbReference type="InterPro" id="IPR029061">
    <property type="entry name" value="THDP-binding"/>
</dbReference>
<comment type="pathway">
    <text evidence="6">Quinol/quinone metabolism; 1,4-dihydroxy-2-naphthoate biosynthesis; 1,4-dihydroxy-2-naphthoate from chorismate: step 2/7.</text>
</comment>
<dbReference type="Pfam" id="PF16582">
    <property type="entry name" value="TPP_enzyme_M_2"/>
    <property type="match status" value="1"/>
</dbReference>
<comment type="function">
    <text evidence="6">Catalyzes the thiamine diphosphate-dependent decarboxylation of 2-oxoglutarate and the subsequent addition of the resulting succinic semialdehyde-thiamine pyrophosphate anion to isochorismate to yield 2-succinyl-5-enolpyruvyl-6-hydroxy-3-cyclohexene-1-carboxylate (SEPHCHC).</text>
</comment>
<keyword evidence="5 6" id="KW-0464">Manganese</keyword>
<comment type="caution">
    <text evidence="9">The sequence shown here is derived from an EMBL/GenBank/DDBJ whole genome shotgun (WGS) entry which is preliminary data.</text>
</comment>
<dbReference type="EMBL" id="JAUJEB010000004">
    <property type="protein sequence ID" value="MDN5214149.1"/>
    <property type="molecule type" value="Genomic_DNA"/>
</dbReference>
<gene>
    <name evidence="6 9" type="primary">menD</name>
    <name evidence="9" type="ORF">QQ020_18880</name>
</gene>
<evidence type="ECO:0000256" key="2">
    <source>
        <dbReference type="ARBA" id="ARBA00022723"/>
    </source>
</evidence>
<dbReference type="PANTHER" id="PTHR42916">
    <property type="entry name" value="2-SUCCINYL-5-ENOLPYRUVYL-6-HYDROXY-3-CYCLOHEXENE-1-CARBOXYLATE SYNTHASE"/>
    <property type="match status" value="1"/>
</dbReference>
<dbReference type="CDD" id="cd02009">
    <property type="entry name" value="TPP_SHCHC_synthase"/>
    <property type="match status" value="1"/>
</dbReference>
<keyword evidence="3 6" id="KW-0460">Magnesium</keyword>
<dbReference type="SUPFAM" id="SSF52518">
    <property type="entry name" value="Thiamin diphosphate-binding fold (THDP-binding)"/>
    <property type="match status" value="2"/>
</dbReference>
<keyword evidence="1 6" id="KW-0808">Transferase</keyword>
<name>A0ABT8L8Q4_9BACT</name>
<dbReference type="InterPro" id="IPR004433">
    <property type="entry name" value="MenaQ_synth_MenD"/>
</dbReference>
<dbReference type="GO" id="GO:0070204">
    <property type="term" value="F:2-succinyl-5-enolpyruvyl-6-hydroxy-3-cyclohexene-1-carboxylic-acid synthase activity"/>
    <property type="evidence" value="ECO:0007669"/>
    <property type="project" value="UniProtKB-EC"/>
</dbReference>
<keyword evidence="4 6" id="KW-0786">Thiamine pyrophosphate</keyword>
<feature type="domain" description="Thiamine pyrophosphate enzyme N-terminal TPP-binding" evidence="7">
    <location>
        <begin position="9"/>
        <end position="115"/>
    </location>
</feature>
<keyword evidence="2 6" id="KW-0479">Metal-binding</keyword>
<dbReference type="Gene3D" id="3.40.50.970">
    <property type="match status" value="2"/>
</dbReference>
<sequence length="570" mass="64105">MILQPLVDIAEICARKKVSEVILSPGSRCAPLTLAFSRHPAIRVRTISDERSAAFIGVGMAQMSGAPVALVCTSGSAALNYAPAVAEAFFLQVPLLLLTADRPPEWIDQQDGQTIRQSHVYGKHVKKSFDLPVDYSHPDASWQINRIINEAINLSRCDPPGPVHINVPIREPFYPEEHESINYSRDVRIIDQHFPPNLITKPLKKTLFQKFRSYQKILIVAGQGKYDAAFVDMLRSFAVAWHIPVVADIISNCQLPDIGIKHQDAFLGIDNEELLSKLAPNLLISFGKSVISKQLKLFLRKYRAVEHWHIQPGGEVADTFQSLTDIFQLTPSVFFKTLQTVTQPELEEQHTFLNEWKAIDRMVEQSCSRQFSDGDFSEFSATKTVLEALPADSILHLANSMPVRYANYLGIQDQTIAVFANRGTSGIDGSVSTAIGCALSTDKLVTLITGDMAFFYDRNAFWNHYLPANLRVIILNNHGGGIFGLIKGPDRQPELEERFETYQPLRAENLCKEFDIEYARCQDFPSLREKISGFFNMENGAKILEIETEKAINKKFFTNFKHTINNIYGN</sequence>
<dbReference type="InterPro" id="IPR032264">
    <property type="entry name" value="MenD_middle"/>
</dbReference>
<accession>A0ABT8L8Q4</accession>
<organism evidence="9 10">
    <name type="scientific">Agaribacillus aureus</name>
    <dbReference type="NCBI Taxonomy" id="3051825"/>
    <lineage>
        <taxon>Bacteria</taxon>
        <taxon>Pseudomonadati</taxon>
        <taxon>Bacteroidota</taxon>
        <taxon>Cytophagia</taxon>
        <taxon>Cytophagales</taxon>
        <taxon>Splendidivirgaceae</taxon>
        <taxon>Agaribacillus</taxon>
    </lineage>
</organism>
<dbReference type="NCBIfam" id="TIGR00173">
    <property type="entry name" value="menD"/>
    <property type="match status" value="1"/>
</dbReference>
<dbReference type="HAMAP" id="MF_01659">
    <property type="entry name" value="MenD"/>
    <property type="match status" value="1"/>
</dbReference>
<dbReference type="Pfam" id="PF02776">
    <property type="entry name" value="TPP_enzyme_N"/>
    <property type="match status" value="1"/>
</dbReference>
<reference evidence="9" key="1">
    <citation type="submission" date="2023-06" db="EMBL/GenBank/DDBJ databases">
        <title>Genomic of Agaribacillus aureum.</title>
        <authorList>
            <person name="Wang G."/>
        </authorList>
    </citation>
    <scope>NUCLEOTIDE SEQUENCE</scope>
    <source>
        <strain evidence="9">BMA12</strain>
    </source>
</reference>
<evidence type="ECO:0000256" key="1">
    <source>
        <dbReference type="ARBA" id="ARBA00022679"/>
    </source>
</evidence>
<dbReference type="InterPro" id="IPR012001">
    <property type="entry name" value="Thiamin_PyroP_enz_TPP-bd_dom"/>
</dbReference>
<feature type="domain" description="Menaquinone biosynthesis protein MenD middle" evidence="8">
    <location>
        <begin position="204"/>
        <end position="396"/>
    </location>
</feature>
<evidence type="ECO:0000259" key="7">
    <source>
        <dbReference type="Pfam" id="PF02776"/>
    </source>
</evidence>
<comment type="pathway">
    <text evidence="6">Quinol/quinone metabolism; menaquinone biosynthesis.</text>
</comment>
<evidence type="ECO:0000313" key="10">
    <source>
        <dbReference type="Proteomes" id="UP001172083"/>
    </source>
</evidence>
<keyword evidence="10" id="KW-1185">Reference proteome</keyword>
<dbReference type="PANTHER" id="PTHR42916:SF1">
    <property type="entry name" value="PROTEIN PHYLLO, CHLOROPLASTIC"/>
    <property type="match status" value="1"/>
</dbReference>
<dbReference type="EC" id="2.2.1.9" evidence="6"/>
<comment type="catalytic activity">
    <reaction evidence="6">
        <text>isochorismate + 2-oxoglutarate + H(+) = 5-enolpyruvoyl-6-hydroxy-2-succinyl-cyclohex-3-ene-1-carboxylate + CO2</text>
        <dbReference type="Rhea" id="RHEA:25593"/>
        <dbReference type="ChEBI" id="CHEBI:15378"/>
        <dbReference type="ChEBI" id="CHEBI:16526"/>
        <dbReference type="ChEBI" id="CHEBI:16810"/>
        <dbReference type="ChEBI" id="CHEBI:29780"/>
        <dbReference type="ChEBI" id="CHEBI:58818"/>
        <dbReference type="EC" id="2.2.1.9"/>
    </reaction>
</comment>
<evidence type="ECO:0000256" key="6">
    <source>
        <dbReference type="HAMAP-Rule" id="MF_01659"/>
    </source>
</evidence>
<comment type="cofactor">
    <cofactor evidence="6">
        <name>thiamine diphosphate</name>
        <dbReference type="ChEBI" id="CHEBI:58937"/>
    </cofactor>
    <text evidence="6">Binds 1 thiamine pyrophosphate per subunit.</text>
</comment>